<protein>
    <submittedName>
        <fullName evidence="6">Mitochondrial ribosomal large subunit component</fullName>
    </submittedName>
</protein>
<dbReference type="Proteomes" id="UP000780801">
    <property type="component" value="Unassembled WGS sequence"/>
</dbReference>
<dbReference type="NCBIfam" id="TIGR01164">
    <property type="entry name" value="rplP_bact"/>
    <property type="match status" value="1"/>
</dbReference>
<proteinExistence type="inferred from homology"/>
<dbReference type="GO" id="GO:0019843">
    <property type="term" value="F:rRNA binding"/>
    <property type="evidence" value="ECO:0007669"/>
    <property type="project" value="InterPro"/>
</dbReference>
<dbReference type="OrthoDB" id="268521at2759"/>
<gene>
    <name evidence="6" type="primary">MRPL16</name>
    <name evidence="6" type="ORF">BGW38_007512</name>
</gene>
<evidence type="ECO:0000313" key="7">
    <source>
        <dbReference type="Proteomes" id="UP000780801"/>
    </source>
</evidence>
<sequence length="294" mass="31554">MASLFRALSRTPILLGAARPTLATPSQGLVSRPSQFVRNFSFGSPSTSATLSSFSSLRSHAALFSAPTPFNSSISPAMRSLGSPANKTQRRFNSLQPKRMKYRKKHKGRIPIPIGGSTKGTYVEFGEYGLRIKEGARLTARQIQAAHTTIRRKIKTVKGSQIWTRVFPDIPVTSKGGESRMGKGKGSVDYYATRVGMNRIIFEIGGGGIRREHAKEAIRLASAKIPVPVEFVVKAEQFKPAKIPRAIPGASDAVKKTLSTTTATTTTTTTTTTTSTTSAPVSPVEASTNSSAQL</sequence>
<feature type="region of interest" description="Disordered" evidence="5">
    <location>
        <begin position="252"/>
        <end position="294"/>
    </location>
</feature>
<feature type="compositionally biased region" description="Polar residues" evidence="5">
    <location>
        <begin position="285"/>
        <end position="294"/>
    </location>
</feature>
<evidence type="ECO:0000256" key="4">
    <source>
        <dbReference type="RuleBase" id="RU004413"/>
    </source>
</evidence>
<dbReference type="GO" id="GO:0032543">
    <property type="term" value="P:mitochondrial translation"/>
    <property type="evidence" value="ECO:0007669"/>
    <property type="project" value="TreeGrafter"/>
</dbReference>
<dbReference type="Pfam" id="PF00252">
    <property type="entry name" value="Ribosomal_L16"/>
    <property type="match status" value="1"/>
</dbReference>
<accession>A0A9P6FKZ2</accession>
<evidence type="ECO:0000256" key="3">
    <source>
        <dbReference type="ARBA" id="ARBA00023274"/>
    </source>
</evidence>
<dbReference type="CDD" id="cd01433">
    <property type="entry name" value="Ribosomal_L16_L10e"/>
    <property type="match status" value="1"/>
</dbReference>
<name>A0A9P6FKZ2_9FUNG</name>
<dbReference type="GO" id="GO:0005762">
    <property type="term" value="C:mitochondrial large ribosomal subunit"/>
    <property type="evidence" value="ECO:0007669"/>
    <property type="project" value="TreeGrafter"/>
</dbReference>
<dbReference type="GO" id="GO:0003735">
    <property type="term" value="F:structural constituent of ribosome"/>
    <property type="evidence" value="ECO:0007669"/>
    <property type="project" value="InterPro"/>
</dbReference>
<reference evidence="6" key="1">
    <citation type="journal article" date="2020" name="Fungal Divers.">
        <title>Resolving the Mortierellaceae phylogeny through synthesis of multi-gene phylogenetics and phylogenomics.</title>
        <authorList>
            <person name="Vandepol N."/>
            <person name="Liber J."/>
            <person name="Desiro A."/>
            <person name="Na H."/>
            <person name="Kennedy M."/>
            <person name="Barry K."/>
            <person name="Grigoriev I.V."/>
            <person name="Miller A.N."/>
            <person name="O'Donnell K."/>
            <person name="Stajich J.E."/>
            <person name="Bonito G."/>
        </authorList>
    </citation>
    <scope>NUCLEOTIDE SEQUENCE</scope>
    <source>
        <strain evidence="6">KOD1015</strain>
    </source>
</reference>
<dbReference type="AlphaFoldDB" id="A0A9P6FKZ2"/>
<evidence type="ECO:0000256" key="5">
    <source>
        <dbReference type="SAM" id="MobiDB-lite"/>
    </source>
</evidence>
<feature type="compositionally biased region" description="Low complexity" evidence="5">
    <location>
        <begin position="259"/>
        <end position="279"/>
    </location>
</feature>
<organism evidence="6 7">
    <name type="scientific">Lunasporangiospora selenospora</name>
    <dbReference type="NCBI Taxonomy" id="979761"/>
    <lineage>
        <taxon>Eukaryota</taxon>
        <taxon>Fungi</taxon>
        <taxon>Fungi incertae sedis</taxon>
        <taxon>Mucoromycota</taxon>
        <taxon>Mortierellomycotina</taxon>
        <taxon>Mortierellomycetes</taxon>
        <taxon>Mortierellales</taxon>
        <taxon>Mortierellaceae</taxon>
        <taxon>Lunasporangiospora</taxon>
    </lineage>
</organism>
<dbReference type="InterPro" id="IPR047873">
    <property type="entry name" value="Ribosomal_uL16"/>
</dbReference>
<keyword evidence="7" id="KW-1185">Reference proteome</keyword>
<dbReference type="InterPro" id="IPR016180">
    <property type="entry name" value="Ribosomal_uL16_dom"/>
</dbReference>
<keyword evidence="2 4" id="KW-0689">Ribosomal protein</keyword>
<evidence type="ECO:0000256" key="2">
    <source>
        <dbReference type="ARBA" id="ARBA00022980"/>
    </source>
</evidence>
<dbReference type="InterPro" id="IPR036920">
    <property type="entry name" value="Ribosomal_uL16_sf"/>
</dbReference>
<dbReference type="EMBL" id="JAABOA010004971">
    <property type="protein sequence ID" value="KAF9577333.1"/>
    <property type="molecule type" value="Genomic_DNA"/>
</dbReference>
<evidence type="ECO:0000256" key="1">
    <source>
        <dbReference type="ARBA" id="ARBA00008931"/>
    </source>
</evidence>
<dbReference type="PRINTS" id="PR00060">
    <property type="entry name" value="RIBOSOMALL16"/>
</dbReference>
<evidence type="ECO:0000313" key="6">
    <source>
        <dbReference type="EMBL" id="KAF9577333.1"/>
    </source>
</evidence>
<dbReference type="SUPFAM" id="SSF54686">
    <property type="entry name" value="Ribosomal protein L16p/L10e"/>
    <property type="match status" value="1"/>
</dbReference>
<keyword evidence="3 4" id="KW-0687">Ribonucleoprotein</keyword>
<comment type="caution">
    <text evidence="6">The sequence shown here is derived from an EMBL/GenBank/DDBJ whole genome shotgun (WGS) entry which is preliminary data.</text>
</comment>
<dbReference type="PANTHER" id="PTHR12220:SF13">
    <property type="entry name" value="LARGE RIBOSOMAL SUBUNIT PROTEIN UL16M"/>
    <property type="match status" value="1"/>
</dbReference>
<dbReference type="PANTHER" id="PTHR12220">
    <property type="entry name" value="50S/60S RIBOSOMAL PROTEIN L16"/>
    <property type="match status" value="1"/>
</dbReference>
<dbReference type="Gene3D" id="3.90.1170.10">
    <property type="entry name" value="Ribosomal protein L10e/L16"/>
    <property type="match status" value="1"/>
</dbReference>
<dbReference type="InterPro" id="IPR000114">
    <property type="entry name" value="Ribosomal_uL16_bact-type"/>
</dbReference>
<comment type="similarity">
    <text evidence="1 4">Belongs to the universal ribosomal protein uL16 family.</text>
</comment>